<reference evidence="1 2" key="1">
    <citation type="journal article" date="2021" name="Int. J. Syst. Evol. Microbiol.">
        <title>Reticulibacter mediterranei gen. nov., sp. nov., within the new family Reticulibacteraceae fam. nov., and Ktedonospora formicarum gen. nov., sp. nov., Ktedonobacter robiniae sp. nov., Dictyobacter formicarum sp. nov. and Dictyobacter arantiisoli sp. nov., belonging to the class Ktedonobacteria.</title>
        <authorList>
            <person name="Yabe S."/>
            <person name="Zheng Y."/>
            <person name="Wang C.M."/>
            <person name="Sakai Y."/>
            <person name="Abe K."/>
            <person name="Yokota A."/>
            <person name="Donadio S."/>
            <person name="Cavaletti L."/>
            <person name="Monciardini P."/>
        </authorList>
    </citation>
    <scope>NUCLEOTIDE SEQUENCE [LARGE SCALE GENOMIC DNA]</scope>
    <source>
        <strain evidence="1 2">SOSP1-30</strain>
    </source>
</reference>
<dbReference type="PANTHER" id="PTHR10000:SF8">
    <property type="entry name" value="HAD SUPERFAMILY HYDROLASE-LIKE, TYPE 3"/>
    <property type="match status" value="1"/>
</dbReference>
<dbReference type="SUPFAM" id="SSF56784">
    <property type="entry name" value="HAD-like"/>
    <property type="match status" value="1"/>
</dbReference>
<dbReference type="RefSeq" id="WP_201370946.1">
    <property type="nucleotide sequence ID" value="NZ_BNJG01000001.1"/>
</dbReference>
<gene>
    <name evidence="1" type="ORF">KSB_26820</name>
</gene>
<dbReference type="InterPro" id="IPR000150">
    <property type="entry name" value="Cof"/>
</dbReference>
<dbReference type="Pfam" id="PF08282">
    <property type="entry name" value="Hydrolase_3"/>
    <property type="match status" value="1"/>
</dbReference>
<dbReference type="CDD" id="cd07516">
    <property type="entry name" value="HAD_Pase"/>
    <property type="match status" value="1"/>
</dbReference>
<dbReference type="InterPro" id="IPR036412">
    <property type="entry name" value="HAD-like_sf"/>
</dbReference>
<evidence type="ECO:0000313" key="2">
    <source>
        <dbReference type="Proteomes" id="UP000654345"/>
    </source>
</evidence>
<protein>
    <submittedName>
        <fullName evidence="1">Haloacid dehalogenase</fullName>
    </submittedName>
</protein>
<dbReference type="PANTHER" id="PTHR10000">
    <property type="entry name" value="PHOSPHOSERINE PHOSPHATASE"/>
    <property type="match status" value="1"/>
</dbReference>
<keyword evidence="2" id="KW-1185">Reference proteome</keyword>
<dbReference type="Proteomes" id="UP000654345">
    <property type="component" value="Unassembled WGS sequence"/>
</dbReference>
<dbReference type="InterPro" id="IPR006379">
    <property type="entry name" value="HAD-SF_hydro_IIB"/>
</dbReference>
<dbReference type="InterPro" id="IPR023214">
    <property type="entry name" value="HAD_sf"/>
</dbReference>
<sequence>MQQPLSPTPIKMIAIDIDGTLLDPHKHITPRTRAAIEQAREEGIIVTLATARRYVNTGYIASELGIDLPIIMYDGALILEHPGGRIFHTQKLQAEIANQALEILVRHKVQPIIHHYHEEQEESWTGPEEFDTTWIAPYLKVAQGLRRLHYQHCCLGQPDPLRVVAFTSEEIIQRMLPEISALECAWNTTPLGSYRTAELSIMHQHCSKASGVQALASYLAIPLNQVMAIGDGNNDIEMLQSVGWGVAMGQARAKVREAAKAITASNAEDGVAEAIERYALGSDLQATSNSRKRAI</sequence>
<dbReference type="SFLD" id="SFLDS00003">
    <property type="entry name" value="Haloacid_Dehalogenase"/>
    <property type="match status" value="1"/>
</dbReference>
<dbReference type="Gene3D" id="3.30.1240.10">
    <property type="match status" value="1"/>
</dbReference>
<dbReference type="NCBIfam" id="TIGR01484">
    <property type="entry name" value="HAD-SF-IIB"/>
    <property type="match status" value="1"/>
</dbReference>
<name>A0ABQ3UP87_9CHLR</name>
<organism evidence="1 2">
    <name type="scientific">Ktedonobacter robiniae</name>
    <dbReference type="NCBI Taxonomy" id="2778365"/>
    <lineage>
        <taxon>Bacteria</taxon>
        <taxon>Bacillati</taxon>
        <taxon>Chloroflexota</taxon>
        <taxon>Ktedonobacteria</taxon>
        <taxon>Ktedonobacterales</taxon>
        <taxon>Ktedonobacteraceae</taxon>
        <taxon>Ktedonobacter</taxon>
    </lineage>
</organism>
<dbReference type="PROSITE" id="PS01229">
    <property type="entry name" value="COF_2"/>
    <property type="match status" value="1"/>
</dbReference>
<dbReference type="Gene3D" id="3.40.50.1000">
    <property type="entry name" value="HAD superfamily/HAD-like"/>
    <property type="match status" value="1"/>
</dbReference>
<evidence type="ECO:0000313" key="1">
    <source>
        <dbReference type="EMBL" id="GHO54207.1"/>
    </source>
</evidence>
<proteinExistence type="predicted"/>
<dbReference type="NCBIfam" id="TIGR00099">
    <property type="entry name" value="Cof-subfamily"/>
    <property type="match status" value="1"/>
</dbReference>
<comment type="caution">
    <text evidence="1">The sequence shown here is derived from an EMBL/GenBank/DDBJ whole genome shotgun (WGS) entry which is preliminary data.</text>
</comment>
<dbReference type="SFLD" id="SFLDG01140">
    <property type="entry name" value="C2.B:_Phosphomannomutase_and_P"/>
    <property type="match status" value="1"/>
</dbReference>
<dbReference type="EMBL" id="BNJG01000001">
    <property type="protein sequence ID" value="GHO54207.1"/>
    <property type="molecule type" value="Genomic_DNA"/>
</dbReference>
<accession>A0ABQ3UP87</accession>